<reference evidence="3 4" key="1">
    <citation type="submission" date="2015-09" db="EMBL/GenBank/DDBJ databases">
        <authorList>
            <consortium name="Pathogen Informatics"/>
        </authorList>
    </citation>
    <scope>NUCLEOTIDE SEQUENCE [LARGE SCALE GENOMIC DNA]</scope>
    <source>
        <strain evidence="3 4">2789STDY5834889</strain>
    </source>
</reference>
<proteinExistence type="predicted"/>
<feature type="region of interest" description="Disordered" evidence="1">
    <location>
        <begin position="225"/>
        <end position="258"/>
    </location>
</feature>
<gene>
    <name evidence="3" type="ORF">ERS852502_02269</name>
</gene>
<name>A0A174ZU31_9FIRM</name>
<dbReference type="AlphaFoldDB" id="A0A174ZU31"/>
<evidence type="ECO:0000256" key="1">
    <source>
        <dbReference type="SAM" id="MobiDB-lite"/>
    </source>
</evidence>
<evidence type="ECO:0000313" key="4">
    <source>
        <dbReference type="Proteomes" id="UP000078383"/>
    </source>
</evidence>
<evidence type="ECO:0008006" key="5">
    <source>
        <dbReference type="Google" id="ProtNLM"/>
    </source>
</evidence>
<feature type="compositionally biased region" description="Basic and acidic residues" evidence="1">
    <location>
        <begin position="287"/>
        <end position="302"/>
    </location>
</feature>
<dbReference type="Proteomes" id="UP000078383">
    <property type="component" value="Unassembled WGS sequence"/>
</dbReference>
<keyword evidence="2" id="KW-1133">Transmembrane helix</keyword>
<keyword evidence="2" id="KW-0472">Membrane</keyword>
<sequence length="338" mass="39274">MEKMYEVLRFVEKGTECQPSIDCLQGELLIYYLRDNTQLDKAVLFEWFRQIAGEIRKYQQSRRGQNYRCLTPYSIVVTEEGELLLLNPDAQENEFVMKKMQQKAVRSHFIRPTASGSKKNCSVDLFGYGKILQFLLAYTEQIPELSRSEERRLERIIERCTGGGRRHYDKISQVIRDLPEEREEWNLEQKVKLRNVKLAVLLFAAGAVIAAAGIGMSRGRESNNIVGKSETAVQAQKADDVKTIPEEHSETEQERKKALEDMKWKKEMEERVQEILESVKAYEKKIEETTKEENNGENKEETEQTTEQQTEETAEKSVEEEIQQETKQEVINDPIVPE</sequence>
<dbReference type="EMBL" id="CZBX01000010">
    <property type="protein sequence ID" value="CUQ90714.1"/>
    <property type="molecule type" value="Genomic_DNA"/>
</dbReference>
<feature type="compositionally biased region" description="Basic and acidic residues" evidence="1">
    <location>
        <begin position="313"/>
        <end position="330"/>
    </location>
</feature>
<keyword evidence="2" id="KW-0812">Transmembrane</keyword>
<feature type="transmembrane region" description="Helical" evidence="2">
    <location>
        <begin position="198"/>
        <end position="216"/>
    </location>
</feature>
<feature type="region of interest" description="Disordered" evidence="1">
    <location>
        <begin position="287"/>
        <end position="338"/>
    </location>
</feature>
<protein>
    <recommendedName>
        <fullName evidence="5">Protein kinase domain-containing protein</fullName>
    </recommendedName>
</protein>
<dbReference type="RefSeq" id="WP_055172956.1">
    <property type="nucleotide sequence ID" value="NZ_CZBX01000010.1"/>
</dbReference>
<accession>A0A174ZU31</accession>
<dbReference type="OrthoDB" id="1927182at2"/>
<organism evidence="3 4">
    <name type="scientific">[Ruminococcus] torques</name>
    <dbReference type="NCBI Taxonomy" id="33039"/>
    <lineage>
        <taxon>Bacteria</taxon>
        <taxon>Bacillati</taxon>
        <taxon>Bacillota</taxon>
        <taxon>Clostridia</taxon>
        <taxon>Lachnospirales</taxon>
        <taxon>Lachnospiraceae</taxon>
        <taxon>Mediterraneibacter</taxon>
    </lineage>
</organism>
<evidence type="ECO:0000313" key="3">
    <source>
        <dbReference type="EMBL" id="CUQ90714.1"/>
    </source>
</evidence>
<feature type="compositionally biased region" description="Basic and acidic residues" evidence="1">
    <location>
        <begin position="237"/>
        <end position="258"/>
    </location>
</feature>
<evidence type="ECO:0000256" key="2">
    <source>
        <dbReference type="SAM" id="Phobius"/>
    </source>
</evidence>
<feature type="compositionally biased region" description="Polar residues" evidence="1">
    <location>
        <begin position="225"/>
        <end position="234"/>
    </location>
</feature>